<dbReference type="PANTHER" id="PTHR24078:SF553">
    <property type="entry name" value="DNAJ HOMOLOG SUBFAMILY B MEMBER 5"/>
    <property type="match status" value="1"/>
</dbReference>
<comment type="caution">
    <text evidence="3">The sequence shown here is derived from an EMBL/GenBank/DDBJ whole genome shotgun (WGS) entry which is preliminary data.</text>
</comment>
<dbReference type="EMBL" id="JADAQX010000524">
    <property type="protein sequence ID" value="KAF8819988.1"/>
    <property type="molecule type" value="Genomic_DNA"/>
</dbReference>
<dbReference type="Proteomes" id="UP000823046">
    <property type="component" value="Unassembled WGS sequence"/>
</dbReference>
<dbReference type="PROSITE" id="PS00636">
    <property type="entry name" value="DNAJ_1"/>
    <property type="match status" value="1"/>
</dbReference>
<dbReference type="PANTHER" id="PTHR24078">
    <property type="entry name" value="DNAJ HOMOLOG SUBFAMILY C MEMBER"/>
    <property type="match status" value="1"/>
</dbReference>
<feature type="domain" description="J" evidence="2">
    <location>
        <begin position="4"/>
        <end position="72"/>
    </location>
</feature>
<dbReference type="Pfam" id="PF01556">
    <property type="entry name" value="DnaJ_C"/>
    <property type="match status" value="1"/>
</dbReference>
<sequence length="318" mass="35340">MGKDFYKILGVSKTATDAELKKAYRTLALKWHPDKHADPHEKQQAEVKFKDISEAFDVLSDKEKRRTFDSGGEEALKIGGGSSAGFSFRYAPADPNAVFAKLFSSDPELGKIFGCFPSRDKFADAPVGRAIYTGNGQPDNKINNIDLFVSLEDLFIGTTKKMKVTRQRFTKGVPGRDEKIFSVEIRKGWKDGTKIIFAGSGHQASPTSPAADLVFIIKTRQHARFVRAGNNLLYKYRVNLLKALTGFTLMIECLDGRLKEVPVDEIVNPRSRKVLANEGMPITKNTSEMGDMIIEFDIAFPNSLSAKQKTQLRSILPA</sequence>
<reference evidence="3 4" key="1">
    <citation type="journal article" date="2020" name="bioRxiv">
        <title>Metabolic contributions of an alphaproteobacterial endosymbiont in the apicomplexan Cardiosporidium cionae.</title>
        <authorList>
            <person name="Hunter E.S."/>
            <person name="Paight C.J."/>
            <person name="Lane C.E."/>
        </authorList>
    </citation>
    <scope>NUCLEOTIDE SEQUENCE [LARGE SCALE GENOMIC DNA]</scope>
    <source>
        <strain evidence="3">ESH_2018</strain>
    </source>
</reference>
<keyword evidence="1" id="KW-0143">Chaperone</keyword>
<dbReference type="Gene3D" id="1.10.287.110">
    <property type="entry name" value="DnaJ domain"/>
    <property type="match status" value="1"/>
</dbReference>
<dbReference type="InterPro" id="IPR051339">
    <property type="entry name" value="DnaJ_subfamily_B"/>
</dbReference>
<dbReference type="InterPro" id="IPR036869">
    <property type="entry name" value="J_dom_sf"/>
</dbReference>
<dbReference type="CDD" id="cd06257">
    <property type="entry name" value="DnaJ"/>
    <property type="match status" value="1"/>
</dbReference>
<evidence type="ECO:0000259" key="2">
    <source>
        <dbReference type="PROSITE" id="PS50076"/>
    </source>
</evidence>
<dbReference type="InterPro" id="IPR018253">
    <property type="entry name" value="DnaJ_domain_CS"/>
</dbReference>
<gene>
    <name evidence="3" type="ORF">IE077_003731</name>
</gene>
<keyword evidence="4" id="KW-1185">Reference proteome</keyword>
<dbReference type="SUPFAM" id="SSF49493">
    <property type="entry name" value="HSP40/DnaJ peptide-binding domain"/>
    <property type="match status" value="2"/>
</dbReference>
<evidence type="ECO:0000313" key="3">
    <source>
        <dbReference type="EMBL" id="KAF8819988.1"/>
    </source>
</evidence>
<dbReference type="Pfam" id="PF00226">
    <property type="entry name" value="DnaJ"/>
    <property type="match status" value="1"/>
</dbReference>
<evidence type="ECO:0000313" key="4">
    <source>
        <dbReference type="Proteomes" id="UP000823046"/>
    </source>
</evidence>
<proteinExistence type="predicted"/>
<dbReference type="InterPro" id="IPR001623">
    <property type="entry name" value="DnaJ_domain"/>
</dbReference>
<protein>
    <submittedName>
        <fullName evidence="3">Heat shock protein 40</fullName>
    </submittedName>
</protein>
<dbReference type="PROSITE" id="PS50076">
    <property type="entry name" value="DNAJ_2"/>
    <property type="match status" value="1"/>
</dbReference>
<accession>A0ABQ7J7M3</accession>
<name>A0ABQ7J7M3_9APIC</name>
<dbReference type="InterPro" id="IPR008971">
    <property type="entry name" value="HSP40/DnaJ_pept-bd"/>
</dbReference>
<evidence type="ECO:0000256" key="1">
    <source>
        <dbReference type="ARBA" id="ARBA00023186"/>
    </source>
</evidence>
<dbReference type="InterPro" id="IPR002939">
    <property type="entry name" value="DnaJ_C"/>
</dbReference>
<dbReference type="SMART" id="SM00271">
    <property type="entry name" value="DnaJ"/>
    <property type="match status" value="1"/>
</dbReference>
<keyword evidence="3" id="KW-0346">Stress response</keyword>
<dbReference type="SUPFAM" id="SSF46565">
    <property type="entry name" value="Chaperone J-domain"/>
    <property type="match status" value="1"/>
</dbReference>
<organism evidence="3 4">
    <name type="scientific">Cardiosporidium cionae</name>
    <dbReference type="NCBI Taxonomy" id="476202"/>
    <lineage>
        <taxon>Eukaryota</taxon>
        <taxon>Sar</taxon>
        <taxon>Alveolata</taxon>
        <taxon>Apicomplexa</taxon>
        <taxon>Aconoidasida</taxon>
        <taxon>Nephromycida</taxon>
        <taxon>Cardiosporidium</taxon>
    </lineage>
</organism>
<dbReference type="Gene3D" id="2.60.260.20">
    <property type="entry name" value="Urease metallochaperone UreE, N-terminal domain"/>
    <property type="match status" value="2"/>
</dbReference>
<dbReference type="PRINTS" id="PR00625">
    <property type="entry name" value="JDOMAIN"/>
</dbReference>
<dbReference type="CDD" id="cd10747">
    <property type="entry name" value="DnaJ_C"/>
    <property type="match status" value="1"/>
</dbReference>